<dbReference type="Proteomes" id="UP001228690">
    <property type="component" value="Chromosome"/>
</dbReference>
<reference evidence="2 3" key="1">
    <citation type="submission" date="2023-04" db="EMBL/GenBank/DDBJ databases">
        <title>Spirochaete genome identified in red abalone sample constitutes a novel genus.</title>
        <authorList>
            <person name="Sharma S.P."/>
            <person name="Purcell C.M."/>
            <person name="Hyde J.R."/>
            <person name="Severin A.J."/>
        </authorList>
    </citation>
    <scope>NUCLEOTIDE SEQUENCE [LARGE SCALE GENOMIC DNA]</scope>
    <source>
        <strain evidence="2 3">SP-2023</strain>
    </source>
</reference>
<feature type="transmembrane region" description="Helical" evidence="1">
    <location>
        <begin position="72"/>
        <end position="90"/>
    </location>
</feature>
<accession>A0ABY8MKQ2</accession>
<evidence type="ECO:0000256" key="1">
    <source>
        <dbReference type="SAM" id="Phobius"/>
    </source>
</evidence>
<keyword evidence="3" id="KW-1185">Reference proteome</keyword>
<keyword evidence="1" id="KW-1133">Transmembrane helix</keyword>
<evidence type="ECO:0000313" key="3">
    <source>
        <dbReference type="Proteomes" id="UP001228690"/>
    </source>
</evidence>
<feature type="transmembrane region" description="Helical" evidence="1">
    <location>
        <begin position="36"/>
        <end position="60"/>
    </location>
</feature>
<keyword evidence="1" id="KW-0472">Membrane</keyword>
<dbReference type="RefSeq" id="WP_326927567.1">
    <property type="nucleotide sequence ID" value="NZ_CP123443.1"/>
</dbReference>
<feature type="transmembrane region" description="Helical" evidence="1">
    <location>
        <begin position="180"/>
        <end position="200"/>
    </location>
</feature>
<dbReference type="EMBL" id="CP123443">
    <property type="protein sequence ID" value="WGK69384.1"/>
    <property type="molecule type" value="Genomic_DNA"/>
</dbReference>
<gene>
    <name evidence="2" type="ORF">P0082_00575</name>
</gene>
<keyword evidence="1" id="KW-0812">Transmembrane</keyword>
<dbReference type="PANTHER" id="PTHR43471">
    <property type="entry name" value="ABC TRANSPORTER PERMEASE"/>
    <property type="match status" value="1"/>
</dbReference>
<sequence length="252" mass="28155">MIDANNTVQAQSVLPSKRRIGAVVRKEWQELLYSPVAYIVIAIYLVITGIFIFFINNFFLSGILDLRTYFGITPYILAFSVSALTMRLLSEERRSGSIEVLGTLPISTIEVVLGKFLALWLFSGLTLLFTLGYPVSFSFLGELDSGAILSGYVGQILLCGAFVAIGLFASSVSRNPISSFFIAFLITLILLFLEFMLRAVPGQFSLFLRNLSAGYHLQNFTNGIIDLRDILYFFSIMFLGVYASWLKLQTLR</sequence>
<name>A0ABY8MKQ2_9SPIO</name>
<feature type="transmembrane region" description="Helical" evidence="1">
    <location>
        <begin position="111"/>
        <end position="135"/>
    </location>
</feature>
<feature type="transmembrane region" description="Helical" evidence="1">
    <location>
        <begin position="147"/>
        <end position="168"/>
    </location>
</feature>
<protein>
    <submittedName>
        <fullName evidence="2">ABC transporter permease</fullName>
    </submittedName>
</protein>
<organism evidence="2 3">
    <name type="scientific">Candidatus Haliotispira prima</name>
    <dbReference type="NCBI Taxonomy" id="3034016"/>
    <lineage>
        <taxon>Bacteria</taxon>
        <taxon>Pseudomonadati</taxon>
        <taxon>Spirochaetota</taxon>
        <taxon>Spirochaetia</taxon>
        <taxon>Spirochaetales</taxon>
        <taxon>Spirochaetaceae</taxon>
        <taxon>Candidatus Haliotispira</taxon>
    </lineage>
</organism>
<evidence type="ECO:0000313" key="2">
    <source>
        <dbReference type="EMBL" id="WGK69384.1"/>
    </source>
</evidence>
<proteinExistence type="predicted"/>
<feature type="transmembrane region" description="Helical" evidence="1">
    <location>
        <begin position="230"/>
        <end position="248"/>
    </location>
</feature>
<dbReference type="Pfam" id="PF12679">
    <property type="entry name" value="ABC2_membrane_2"/>
    <property type="match status" value="1"/>
</dbReference>